<dbReference type="Proteomes" id="UP000680865">
    <property type="component" value="Unassembled WGS sequence"/>
</dbReference>
<keyword evidence="2" id="KW-1185">Reference proteome</keyword>
<organism evidence="1 2">
    <name type="scientific">Winogradskya consettensis</name>
    <dbReference type="NCBI Taxonomy" id="113560"/>
    <lineage>
        <taxon>Bacteria</taxon>
        <taxon>Bacillati</taxon>
        <taxon>Actinomycetota</taxon>
        <taxon>Actinomycetes</taxon>
        <taxon>Micromonosporales</taxon>
        <taxon>Micromonosporaceae</taxon>
        <taxon>Winogradskya</taxon>
    </lineage>
</organism>
<reference evidence="1" key="1">
    <citation type="submission" date="2021-03" db="EMBL/GenBank/DDBJ databases">
        <title>Whole genome shotgun sequence of Actinoplanes consettensis NBRC 14913.</title>
        <authorList>
            <person name="Komaki H."/>
            <person name="Tamura T."/>
        </authorList>
    </citation>
    <scope>NUCLEOTIDE SEQUENCE</scope>
    <source>
        <strain evidence="1">NBRC 14913</strain>
    </source>
</reference>
<accession>A0A919T2B8</accession>
<evidence type="ECO:0000313" key="2">
    <source>
        <dbReference type="Proteomes" id="UP000680865"/>
    </source>
</evidence>
<sequence length="100" mass="11011">MPFPGASDAFGPQRDLDIRVTVSKPDRVEPHVSGRNTRRVESRSIDVVWCGGGDPVLPIDPQNRIALRRFGHERVEATEVARRNVRAVPADLRLTAMGAA</sequence>
<protein>
    <submittedName>
        <fullName evidence="1">Uncharacterized protein</fullName>
    </submittedName>
</protein>
<dbReference type="EMBL" id="BOQP01000053">
    <property type="protein sequence ID" value="GIM83175.1"/>
    <property type="molecule type" value="Genomic_DNA"/>
</dbReference>
<dbReference type="AlphaFoldDB" id="A0A919T2B8"/>
<comment type="caution">
    <text evidence="1">The sequence shown here is derived from an EMBL/GenBank/DDBJ whole genome shotgun (WGS) entry which is preliminary data.</text>
</comment>
<evidence type="ECO:0000313" key="1">
    <source>
        <dbReference type="EMBL" id="GIM83175.1"/>
    </source>
</evidence>
<name>A0A919T2B8_9ACTN</name>
<gene>
    <name evidence="1" type="ORF">Aco04nite_85200</name>
</gene>
<proteinExistence type="predicted"/>